<evidence type="ECO:0000259" key="2">
    <source>
        <dbReference type="Pfam" id="PF01370"/>
    </source>
</evidence>
<dbReference type="Gene3D" id="3.90.25.10">
    <property type="entry name" value="UDP-galactose 4-epimerase, domain 1"/>
    <property type="match status" value="1"/>
</dbReference>
<protein>
    <recommendedName>
        <fullName evidence="2">NAD-dependent epimerase/dehydratase domain-containing protein</fullName>
    </recommendedName>
</protein>
<name>A0A1F8F3P9_9BACT</name>
<dbReference type="EMBL" id="MGJN01000001">
    <property type="protein sequence ID" value="OGN07775.1"/>
    <property type="molecule type" value="Genomic_DNA"/>
</dbReference>
<dbReference type="SUPFAM" id="SSF51735">
    <property type="entry name" value="NAD(P)-binding Rossmann-fold domains"/>
    <property type="match status" value="1"/>
</dbReference>
<dbReference type="InterPro" id="IPR036291">
    <property type="entry name" value="NAD(P)-bd_dom_sf"/>
</dbReference>
<comment type="caution">
    <text evidence="3">The sequence shown here is derived from an EMBL/GenBank/DDBJ whole genome shotgun (WGS) entry which is preliminary data.</text>
</comment>
<sequence length="323" mass="36252">MFFKDKNVLIAGGTGMVGIQLCKLLDAKGAHLRIASMDDESRSHPKADFHQTDLTNYDNCLKVCKDMDYVFNLLCAKGSPEIVKNYPASIMRPMVLFNTHLFDAAREAKVAGFLYTSSVGVYYPAPVLNEDDTEHTPPPPADFAGRTKLFGEWYANALRREHNWNVTIIRPANIYGPYDNFDSENAMVVPSLIKRALTENPMTVWGDGSTIRDFIHVQDIARGMLLIAEKNPSQPVNLGSGIGISIKSLVETIVENVPNKPRIEWGTSKFGGDPQRILDISRARSLGFEPQITLEQGIKDTIEWYLSHRNETSQRYDIFNTPQ</sequence>
<comment type="similarity">
    <text evidence="1">Belongs to the NAD(P)-dependent epimerase/dehydratase family.</text>
</comment>
<dbReference type="InterPro" id="IPR001509">
    <property type="entry name" value="Epimerase_deHydtase"/>
</dbReference>
<proteinExistence type="inferred from homology"/>
<dbReference type="Proteomes" id="UP000176834">
    <property type="component" value="Unassembled WGS sequence"/>
</dbReference>
<feature type="domain" description="NAD-dependent epimerase/dehydratase" evidence="2">
    <location>
        <begin position="8"/>
        <end position="239"/>
    </location>
</feature>
<dbReference type="Gene3D" id="3.40.50.720">
    <property type="entry name" value="NAD(P)-binding Rossmann-like Domain"/>
    <property type="match status" value="1"/>
</dbReference>
<dbReference type="Pfam" id="PF01370">
    <property type="entry name" value="Epimerase"/>
    <property type="match status" value="1"/>
</dbReference>
<dbReference type="AlphaFoldDB" id="A0A1F8F3P9"/>
<evidence type="ECO:0000313" key="4">
    <source>
        <dbReference type="Proteomes" id="UP000176834"/>
    </source>
</evidence>
<evidence type="ECO:0000256" key="1">
    <source>
        <dbReference type="ARBA" id="ARBA00007637"/>
    </source>
</evidence>
<organism evidence="3 4">
    <name type="scientific">Candidatus Yanofskybacteria bacterium RIFCSPHIGHO2_02_FULL_38_22b</name>
    <dbReference type="NCBI Taxonomy" id="1802673"/>
    <lineage>
        <taxon>Bacteria</taxon>
        <taxon>Candidatus Yanofskyibacteriota</taxon>
    </lineage>
</organism>
<reference evidence="3 4" key="1">
    <citation type="journal article" date="2016" name="Nat. Commun.">
        <title>Thousands of microbial genomes shed light on interconnected biogeochemical processes in an aquifer system.</title>
        <authorList>
            <person name="Anantharaman K."/>
            <person name="Brown C.T."/>
            <person name="Hug L.A."/>
            <person name="Sharon I."/>
            <person name="Castelle C.J."/>
            <person name="Probst A.J."/>
            <person name="Thomas B.C."/>
            <person name="Singh A."/>
            <person name="Wilkins M.J."/>
            <person name="Karaoz U."/>
            <person name="Brodie E.L."/>
            <person name="Williams K.H."/>
            <person name="Hubbard S.S."/>
            <person name="Banfield J.F."/>
        </authorList>
    </citation>
    <scope>NUCLEOTIDE SEQUENCE [LARGE SCALE GENOMIC DNA]</scope>
</reference>
<evidence type="ECO:0000313" key="3">
    <source>
        <dbReference type="EMBL" id="OGN07775.1"/>
    </source>
</evidence>
<accession>A0A1F8F3P9</accession>
<dbReference type="PANTHER" id="PTHR43000">
    <property type="entry name" value="DTDP-D-GLUCOSE 4,6-DEHYDRATASE-RELATED"/>
    <property type="match status" value="1"/>
</dbReference>
<gene>
    <name evidence="3" type="ORF">A3B86_02755</name>
</gene>